<dbReference type="InterPro" id="IPR036902">
    <property type="entry name" value="Ta1353-like_sf"/>
</dbReference>
<dbReference type="SUPFAM" id="SSF103165">
    <property type="entry name" value="Ta1353-like"/>
    <property type="match status" value="1"/>
</dbReference>
<dbReference type="Gene3D" id="3.40.1520.10">
    <property type="entry name" value="Ta1353-like"/>
    <property type="match status" value="1"/>
</dbReference>
<dbReference type="EMBL" id="LQMQ01000039">
    <property type="protein sequence ID" value="KUO40588.1"/>
    <property type="molecule type" value="Genomic_DNA"/>
</dbReference>
<dbReference type="AlphaFoldDB" id="A0A147JVQ8"/>
<evidence type="ECO:0000313" key="1">
    <source>
        <dbReference type="EMBL" id="KUO40588.1"/>
    </source>
</evidence>
<organism evidence="1 2">
    <name type="scientific">Hadarchaeum yellowstonense</name>
    <dbReference type="NCBI Taxonomy" id="1776334"/>
    <lineage>
        <taxon>Archaea</taxon>
        <taxon>Methanobacteriati</taxon>
        <taxon>Candidatus Hadarchaeota</taxon>
        <taxon>Candidatus Hadarchaeia</taxon>
        <taxon>Candidatus Hadarchaeales</taxon>
        <taxon>Candidatus Hadarchaeaceae</taxon>
        <taxon>Candidatus Hadarchaeum</taxon>
    </lineage>
</organism>
<evidence type="ECO:0000313" key="2">
    <source>
        <dbReference type="Proteomes" id="UP000074294"/>
    </source>
</evidence>
<gene>
    <name evidence="1" type="ORF">APZ16_05210</name>
</gene>
<protein>
    <recommendedName>
        <fullName evidence="3">Adenosine monophosphate-protein transferase</fullName>
    </recommendedName>
</protein>
<dbReference type="PANTHER" id="PTHR36155:SF1">
    <property type="entry name" value="BLL5354 PROTEIN"/>
    <property type="match status" value="1"/>
</dbReference>
<dbReference type="Pfam" id="PF04008">
    <property type="entry name" value="Adenosine_kin"/>
    <property type="match status" value="1"/>
</dbReference>
<dbReference type="PANTHER" id="PTHR36155">
    <property type="entry name" value="BLL5354 PROTEIN"/>
    <property type="match status" value="1"/>
</dbReference>
<evidence type="ECO:0008006" key="3">
    <source>
        <dbReference type="Google" id="ProtNLM"/>
    </source>
</evidence>
<reference evidence="1 2" key="1">
    <citation type="journal article" date="2016" name="Nat. Microbiol.">
        <title>Genomic inference of the metabolism of cosmopolitan subsurface Archaea, Hadesarchaea.</title>
        <authorList>
            <person name="Baker B.J."/>
            <person name="Saw J.H."/>
            <person name="Lind A.E."/>
            <person name="Lazar C.S."/>
            <person name="Hinrichs K.-U."/>
            <person name="Teske A.P."/>
            <person name="Ettema T.J."/>
        </authorList>
    </citation>
    <scope>NUCLEOTIDE SEQUENCE [LARGE SCALE GENOMIC DNA]</scope>
</reference>
<sequence length="160" mass="17458">MELKIVELVPPEGCNLILCQSHFIKTVEDVHEALVTSIPGLKFGLAFCESSGPCLVRHSGTDPELEDFAAKKALELGAGHSLLILIRNAYPINVLNRIKEIPEVCSIFAATANPLQVILAETAQGRGILGVVDGFGSKGIETEKDIAWRKEFLRKIGYKF</sequence>
<accession>A0A147JVQ8</accession>
<name>A0A147JVQ8_HADYE</name>
<dbReference type="InterPro" id="IPR007153">
    <property type="entry name" value="Adenosine_kinase"/>
</dbReference>
<comment type="caution">
    <text evidence="1">The sequence shown here is derived from an EMBL/GenBank/DDBJ whole genome shotgun (WGS) entry which is preliminary data.</text>
</comment>
<dbReference type="Proteomes" id="UP000074294">
    <property type="component" value="Unassembled WGS sequence"/>
</dbReference>
<proteinExistence type="predicted"/>